<feature type="binding site" evidence="14 15">
    <location>
        <position position="29"/>
    </location>
    <ligand>
        <name>a divalent metal cation</name>
        <dbReference type="ChEBI" id="CHEBI:60240"/>
    </ligand>
</feature>
<sequence>MPATVICPSRAEEKLLRKQGFILIAGLDEAGRGCLAGPVVAGAVIMPPRLKGDWVEMVRDSKVLSPAKREYLYCHIVSMAVTFGVGAVDNEQIDSMGIAPATRLAMKQAVEDLTCQPDFLLVDYLKLPDIPLPQKGIVDGDALCFSIACASIVAKVSRDRLMSKLDMEYPGYYLAKHKGYGTALHVECICQKGISPIHRRTFAPWKGMIDGL</sequence>
<evidence type="ECO:0000256" key="15">
    <source>
        <dbReference type="PROSITE-ProRule" id="PRU01319"/>
    </source>
</evidence>
<comment type="subcellular location">
    <subcellularLocation>
        <location evidence="4 14">Cytoplasm</location>
    </subcellularLocation>
</comment>
<dbReference type="Gene3D" id="3.30.420.10">
    <property type="entry name" value="Ribonuclease H-like superfamily/Ribonuclease H"/>
    <property type="match status" value="1"/>
</dbReference>
<gene>
    <name evidence="14" type="primary">rnhB</name>
    <name evidence="18" type="ORF">CVH13_01428</name>
</gene>
<comment type="function">
    <text evidence="3 14 16">Endonuclease that specifically degrades the RNA of RNA-DNA hybrids.</text>
</comment>
<dbReference type="SUPFAM" id="SSF53098">
    <property type="entry name" value="Ribonuclease H-like"/>
    <property type="match status" value="1"/>
</dbReference>
<evidence type="ECO:0000256" key="13">
    <source>
        <dbReference type="ARBA" id="ARBA00023211"/>
    </source>
</evidence>
<dbReference type="GO" id="GO:0032299">
    <property type="term" value="C:ribonuclease H2 complex"/>
    <property type="evidence" value="ECO:0007669"/>
    <property type="project" value="TreeGrafter"/>
</dbReference>
<evidence type="ECO:0000256" key="5">
    <source>
        <dbReference type="ARBA" id="ARBA00007383"/>
    </source>
</evidence>
<protein>
    <recommendedName>
        <fullName evidence="7 14">Ribonuclease HII</fullName>
        <shortName evidence="14">RNase HII</shortName>
        <ecNumber evidence="6 14">3.1.26.4</ecNumber>
    </recommendedName>
</protein>
<evidence type="ECO:0000256" key="12">
    <source>
        <dbReference type="ARBA" id="ARBA00022801"/>
    </source>
</evidence>
<evidence type="ECO:0000256" key="2">
    <source>
        <dbReference type="ARBA" id="ARBA00001946"/>
    </source>
</evidence>
<evidence type="ECO:0000256" key="14">
    <source>
        <dbReference type="HAMAP-Rule" id="MF_00052"/>
    </source>
</evidence>
<evidence type="ECO:0000256" key="1">
    <source>
        <dbReference type="ARBA" id="ARBA00000077"/>
    </source>
</evidence>
<comment type="catalytic activity">
    <reaction evidence="1 14 15 16">
        <text>Endonucleolytic cleavage to 5'-phosphomonoester.</text>
        <dbReference type="EC" id="3.1.26.4"/>
    </reaction>
</comment>
<dbReference type="AlphaFoldDB" id="A0A2J1DU69"/>
<keyword evidence="9 14" id="KW-0540">Nuclease</keyword>
<dbReference type="NCBIfam" id="NF000595">
    <property type="entry name" value="PRK00015.1-3"/>
    <property type="match status" value="1"/>
</dbReference>
<evidence type="ECO:0000256" key="11">
    <source>
        <dbReference type="ARBA" id="ARBA00022759"/>
    </source>
</evidence>
<dbReference type="Pfam" id="PF01351">
    <property type="entry name" value="RNase_HII"/>
    <property type="match status" value="1"/>
</dbReference>
<proteinExistence type="inferred from homology"/>
<dbReference type="InterPro" id="IPR022898">
    <property type="entry name" value="RNase_HII"/>
</dbReference>
<dbReference type="GO" id="GO:0043137">
    <property type="term" value="P:DNA replication, removal of RNA primer"/>
    <property type="evidence" value="ECO:0007669"/>
    <property type="project" value="TreeGrafter"/>
</dbReference>
<evidence type="ECO:0000256" key="3">
    <source>
        <dbReference type="ARBA" id="ARBA00004065"/>
    </source>
</evidence>
<dbReference type="EMBL" id="PHFD01000305">
    <property type="protein sequence ID" value="PKH45675.1"/>
    <property type="molecule type" value="Genomic_DNA"/>
</dbReference>
<evidence type="ECO:0000313" key="19">
    <source>
        <dbReference type="Proteomes" id="UP000233649"/>
    </source>
</evidence>
<dbReference type="GO" id="GO:0006298">
    <property type="term" value="P:mismatch repair"/>
    <property type="evidence" value="ECO:0007669"/>
    <property type="project" value="TreeGrafter"/>
</dbReference>
<evidence type="ECO:0000256" key="10">
    <source>
        <dbReference type="ARBA" id="ARBA00022723"/>
    </source>
</evidence>
<dbReference type="InterPro" id="IPR001352">
    <property type="entry name" value="RNase_HII/HIII"/>
</dbReference>
<dbReference type="Proteomes" id="UP000233649">
    <property type="component" value="Unassembled WGS sequence"/>
</dbReference>
<dbReference type="CDD" id="cd07182">
    <property type="entry name" value="RNase_HII_bacteria_HII_like"/>
    <property type="match status" value="1"/>
</dbReference>
<dbReference type="GO" id="GO:0004523">
    <property type="term" value="F:RNA-DNA hybrid ribonuclease activity"/>
    <property type="evidence" value="ECO:0007669"/>
    <property type="project" value="UniProtKB-UniRule"/>
</dbReference>
<keyword evidence="8 14" id="KW-0963">Cytoplasm</keyword>
<dbReference type="InterPro" id="IPR012337">
    <property type="entry name" value="RNaseH-like_sf"/>
</dbReference>
<keyword evidence="10 14" id="KW-0479">Metal-binding</keyword>
<name>A0A2J1DU69_9CHLR</name>
<feature type="binding site" evidence="14 15">
    <location>
        <position position="123"/>
    </location>
    <ligand>
        <name>a divalent metal cation</name>
        <dbReference type="ChEBI" id="CHEBI:60240"/>
    </ligand>
</feature>
<comment type="caution">
    <text evidence="18">The sequence shown here is derived from an EMBL/GenBank/DDBJ whole genome shotgun (WGS) entry which is preliminary data.</text>
</comment>
<dbReference type="PANTHER" id="PTHR10954">
    <property type="entry name" value="RIBONUCLEASE H2 SUBUNIT A"/>
    <property type="match status" value="1"/>
</dbReference>
<evidence type="ECO:0000256" key="7">
    <source>
        <dbReference type="ARBA" id="ARBA00019179"/>
    </source>
</evidence>
<reference evidence="18 19" key="1">
    <citation type="journal article" date="2017" name="FEMS Microbiol. Ecol.">
        <title>Reconstructed genomes of novel Dehalococcoides mccartyi strains from 1,2,3,4-tetrachlorodibenzo-p-dioxin-dechlorinating enrichment cultures reveal divergent reductive dehalogenase gene profiles.</title>
        <authorList>
            <person name="Dam H.T."/>
            <person name="Vollmers J."/>
            <person name="Kaster A.K."/>
            <person name="Haggblom M.M."/>
        </authorList>
    </citation>
    <scope>NUCLEOTIDE SEQUENCE [LARGE SCALE GENOMIC DNA]</scope>
    <source>
        <strain evidence="18 19">H1-3-2.001</strain>
    </source>
</reference>
<keyword evidence="13 14" id="KW-0464">Manganese</keyword>
<keyword evidence="11 14" id="KW-0255">Endonuclease</keyword>
<keyword evidence="12 14" id="KW-0378">Hydrolase</keyword>
<evidence type="ECO:0000256" key="9">
    <source>
        <dbReference type="ARBA" id="ARBA00022722"/>
    </source>
</evidence>
<evidence type="ECO:0000256" key="4">
    <source>
        <dbReference type="ARBA" id="ARBA00004496"/>
    </source>
</evidence>
<accession>A0A2J1DU69</accession>
<dbReference type="GO" id="GO:0030145">
    <property type="term" value="F:manganese ion binding"/>
    <property type="evidence" value="ECO:0007669"/>
    <property type="project" value="UniProtKB-UniRule"/>
</dbReference>
<comment type="similarity">
    <text evidence="5 14 16">Belongs to the RNase HII family.</text>
</comment>
<dbReference type="PROSITE" id="PS51975">
    <property type="entry name" value="RNASE_H_2"/>
    <property type="match status" value="1"/>
</dbReference>
<evidence type="ECO:0000256" key="16">
    <source>
        <dbReference type="RuleBase" id="RU003515"/>
    </source>
</evidence>
<feature type="domain" description="RNase H type-2" evidence="17">
    <location>
        <begin position="22"/>
        <end position="212"/>
    </location>
</feature>
<feature type="binding site" evidence="14 15">
    <location>
        <position position="28"/>
    </location>
    <ligand>
        <name>a divalent metal cation</name>
        <dbReference type="ChEBI" id="CHEBI:60240"/>
    </ligand>
</feature>
<comment type="cofactor">
    <cofactor evidence="14 15">
        <name>Mn(2+)</name>
        <dbReference type="ChEBI" id="CHEBI:29035"/>
    </cofactor>
    <cofactor evidence="14 15">
        <name>Mg(2+)</name>
        <dbReference type="ChEBI" id="CHEBI:18420"/>
    </cofactor>
    <text evidence="14 15">Manganese or magnesium. Binds 1 divalent metal ion per monomer in the absence of substrate. May bind a second metal ion after substrate binding.</text>
</comment>
<dbReference type="GO" id="GO:0003723">
    <property type="term" value="F:RNA binding"/>
    <property type="evidence" value="ECO:0007669"/>
    <property type="project" value="UniProtKB-UniRule"/>
</dbReference>
<evidence type="ECO:0000259" key="17">
    <source>
        <dbReference type="PROSITE" id="PS51975"/>
    </source>
</evidence>
<dbReference type="InterPro" id="IPR024567">
    <property type="entry name" value="RNase_HII/HIII_dom"/>
</dbReference>
<comment type="cofactor">
    <cofactor evidence="2">
        <name>Mg(2+)</name>
        <dbReference type="ChEBI" id="CHEBI:18420"/>
    </cofactor>
</comment>
<evidence type="ECO:0000313" key="18">
    <source>
        <dbReference type="EMBL" id="PKH45675.1"/>
    </source>
</evidence>
<dbReference type="GO" id="GO:0005737">
    <property type="term" value="C:cytoplasm"/>
    <property type="evidence" value="ECO:0007669"/>
    <property type="project" value="UniProtKB-SubCell"/>
</dbReference>
<dbReference type="PANTHER" id="PTHR10954:SF18">
    <property type="entry name" value="RIBONUCLEASE HII"/>
    <property type="match status" value="1"/>
</dbReference>
<dbReference type="EC" id="3.1.26.4" evidence="6 14"/>
<evidence type="ECO:0000256" key="6">
    <source>
        <dbReference type="ARBA" id="ARBA00012180"/>
    </source>
</evidence>
<dbReference type="HAMAP" id="MF_00052_B">
    <property type="entry name" value="RNase_HII_B"/>
    <property type="match status" value="1"/>
</dbReference>
<evidence type="ECO:0000256" key="8">
    <source>
        <dbReference type="ARBA" id="ARBA00022490"/>
    </source>
</evidence>
<organism evidence="18 19">
    <name type="scientific">Dehalococcoides mccartyi</name>
    <dbReference type="NCBI Taxonomy" id="61435"/>
    <lineage>
        <taxon>Bacteria</taxon>
        <taxon>Bacillati</taxon>
        <taxon>Chloroflexota</taxon>
        <taxon>Dehalococcoidia</taxon>
        <taxon>Dehalococcoidales</taxon>
        <taxon>Dehalococcoidaceae</taxon>
        <taxon>Dehalococcoides</taxon>
    </lineage>
</organism>
<dbReference type="InterPro" id="IPR036397">
    <property type="entry name" value="RNaseH_sf"/>
</dbReference>